<sequence>MMKKQSNRVDSKIITTLFWVLFLLPIAIWAQENNLIVSNASFAEKIYLQLDRKVYTNGDTVWFKCIVSNASEHTPSILSGVLYVELIDADESIRQKKIIKMENGIGQGNFDLDKKMPKGNYLIRAYTQWNQNFDDAFVFEEYIQVFSNEKQYTEPIQNIKLIKEADTKDHLEVFFNPEVLDSLQKNRLNVYITVDDKKDSLLIRKGENNKYILDYDLKKESQLATLKIETENQKTYTKTFVLNPDYLDLQLFPESGELVHGITSKVGFKAIDASGKGIIVQGDIIDEREAIITSFKSNTLGMGSFLMYNPDRTKKYYARLKFSDTIKKNSSLYALPNVTATGSALVINKQGQNLLVKVVSNYMKNDSIFIRISFRGIELYEKEVALNQGFYQSLISTNLIPEGIVAFSILDQSKNLIVQRLYFNEKPQSRLKINLSTDKTKYNKRDLTKLNIQTTNSNDEAIKTNVSVLVINKEELGKMQNVRQNILSYFLIDSELKGNIENPGHYFKNENNMHEDLEVLMLTQGWSKYNYSKPYPSLIINPEKTLTVSGRVNNLFSEKKGKKDVELTMMTSGTFKSFYKQKTDSLGKFKFHLNDEYGKEIEVLIQTANKSDRKISNSVVLDYKKSPSIFFEQNKSIEQIDSIVEKFIQKSIKQKEIDDKFKLQFGGILLDEVNINAKMSPNKQKVTERYGKPETIISGKEILSKEKKWSYGLYSVLLFNYPDKVRIERDSIGTLHAIVDNGKNVQTLIVIDGIPVSFRDYGLIPNISPSEVTSFEIIEYANGFGQLYCEVHSEMSPCIPPFNPSYGNVIAIYTHTGIGLFGAYKPAGLSQKRIPVFASPKEFYAPKYETIQPDDWQHPDIRTLIHWQPILKTDDLGKTSTSFYNTDNKGKMMIIVEAISDEGEIGYQEIDYEIDD</sequence>
<keyword evidence="3" id="KW-1185">Reference proteome</keyword>
<evidence type="ECO:0000313" key="2">
    <source>
        <dbReference type="EMBL" id="MFA9194774.1"/>
    </source>
</evidence>
<organism evidence="2 3">
    <name type="scientific">Flavobacterium magnesitis</name>
    <dbReference type="NCBI Taxonomy" id="3138077"/>
    <lineage>
        <taxon>Bacteria</taxon>
        <taxon>Pseudomonadati</taxon>
        <taxon>Bacteroidota</taxon>
        <taxon>Flavobacteriia</taxon>
        <taxon>Flavobacteriales</taxon>
        <taxon>Flavobacteriaceae</taxon>
        <taxon>Flavobacterium</taxon>
    </lineage>
</organism>
<accession>A0ABV4TLB3</accession>
<dbReference type="Gene3D" id="2.60.40.1930">
    <property type="match status" value="1"/>
</dbReference>
<dbReference type="Proteomes" id="UP001574170">
    <property type="component" value="Unassembled WGS sequence"/>
</dbReference>
<dbReference type="InterPro" id="IPR002890">
    <property type="entry name" value="MG2"/>
</dbReference>
<feature type="domain" description="Macroglobulin" evidence="1">
    <location>
        <begin position="45"/>
        <end position="131"/>
    </location>
</feature>
<reference evidence="2 3" key="1">
    <citation type="submission" date="2024-04" db="EMBL/GenBank/DDBJ databases">
        <title>New Clade of Flavobacterium.</title>
        <authorList>
            <person name="Matos L."/>
            <person name="Proenca D.N."/>
            <person name="Fransisco R.M."/>
            <person name="Chung A.P."/>
            <person name="Maccario L."/>
            <person name="Sorensen S.J."/>
            <person name="Morais P.V."/>
        </authorList>
    </citation>
    <scope>NUCLEOTIDE SEQUENCE [LARGE SCALE GENOMIC DNA]</scope>
    <source>
        <strain evidence="2 3">FBOR7N2.3</strain>
    </source>
</reference>
<gene>
    <name evidence="2" type="ORF">AAGV33_10170</name>
</gene>
<protein>
    <submittedName>
        <fullName evidence="2">MG2 domain-containing protein</fullName>
    </submittedName>
</protein>
<comment type="caution">
    <text evidence="2">The sequence shown here is derived from an EMBL/GenBank/DDBJ whole genome shotgun (WGS) entry which is preliminary data.</text>
</comment>
<dbReference type="RefSeq" id="WP_373391908.1">
    <property type="nucleotide sequence ID" value="NZ_JBCFQJ010000013.1"/>
</dbReference>
<evidence type="ECO:0000259" key="1">
    <source>
        <dbReference type="Pfam" id="PF01835"/>
    </source>
</evidence>
<proteinExistence type="predicted"/>
<evidence type="ECO:0000313" key="3">
    <source>
        <dbReference type="Proteomes" id="UP001574170"/>
    </source>
</evidence>
<dbReference type="EMBL" id="JBCFQK010000013">
    <property type="protein sequence ID" value="MFA9194774.1"/>
    <property type="molecule type" value="Genomic_DNA"/>
</dbReference>
<dbReference type="Pfam" id="PF01835">
    <property type="entry name" value="MG2"/>
    <property type="match status" value="1"/>
</dbReference>
<name>A0ABV4TLB3_9FLAO</name>